<dbReference type="Gene3D" id="3.20.20.370">
    <property type="entry name" value="Glycoside hydrolase/deacetylase"/>
    <property type="match status" value="1"/>
</dbReference>
<sequence>MKPLKATVNCDMGEGFSLYTMGDDEGLMKTIHLANIAFLLSDFSVMNKTVALAKSNNVLAGAHPSLPDLQGFGRREMAIEPDELESCFIYQVGALDGFLKRYGLPMNHIKPHGSIYGQTARSIDLARAVVGVTKVFKASAASPQGVAFMGLAGTAHQQAAAELGVPFIAEWFADLGYNDEGKLLITKKHDPVPIEVVQNLLQQHKVTTVGGKLLDIGANVGEVSICCHSDTPGAVQIAQAVKALVDESNQEAGYV</sequence>
<dbReference type="STRING" id="180088.A0A1J8PXW3"/>
<evidence type="ECO:0008006" key="3">
    <source>
        <dbReference type="Google" id="ProtNLM"/>
    </source>
</evidence>
<dbReference type="AlphaFoldDB" id="A0A1J8PXW3"/>
<organism evidence="1 2">
    <name type="scientific">Rhizopogon vesiculosus</name>
    <dbReference type="NCBI Taxonomy" id="180088"/>
    <lineage>
        <taxon>Eukaryota</taxon>
        <taxon>Fungi</taxon>
        <taxon>Dikarya</taxon>
        <taxon>Basidiomycota</taxon>
        <taxon>Agaricomycotina</taxon>
        <taxon>Agaricomycetes</taxon>
        <taxon>Agaricomycetidae</taxon>
        <taxon>Boletales</taxon>
        <taxon>Suillineae</taxon>
        <taxon>Rhizopogonaceae</taxon>
        <taxon>Rhizopogon</taxon>
    </lineage>
</organism>
<dbReference type="Proteomes" id="UP000183567">
    <property type="component" value="Unassembled WGS sequence"/>
</dbReference>
<dbReference type="Pfam" id="PF03746">
    <property type="entry name" value="LamB_YcsF"/>
    <property type="match status" value="1"/>
</dbReference>
<dbReference type="GO" id="GO:0005975">
    <property type="term" value="P:carbohydrate metabolic process"/>
    <property type="evidence" value="ECO:0007669"/>
    <property type="project" value="InterPro"/>
</dbReference>
<dbReference type="OrthoDB" id="5295431at2759"/>
<proteinExistence type="predicted"/>
<dbReference type="SUPFAM" id="SSF88713">
    <property type="entry name" value="Glycoside hydrolase/deacetylase"/>
    <property type="match status" value="1"/>
</dbReference>
<gene>
    <name evidence="1" type="ORF">AZE42_06894</name>
</gene>
<dbReference type="InterPro" id="IPR005501">
    <property type="entry name" value="LamB/YcsF/PxpA-like"/>
</dbReference>
<dbReference type="PANTHER" id="PTHR30292:SF0">
    <property type="entry name" value="5-OXOPROLINASE SUBUNIT A"/>
    <property type="match status" value="1"/>
</dbReference>
<accession>A0A1J8PXW3</accession>
<comment type="caution">
    <text evidence="1">The sequence shown here is derived from an EMBL/GenBank/DDBJ whole genome shotgun (WGS) entry which is preliminary data.</text>
</comment>
<evidence type="ECO:0000313" key="2">
    <source>
        <dbReference type="Proteomes" id="UP000183567"/>
    </source>
</evidence>
<name>A0A1J8PXW3_9AGAM</name>
<reference evidence="1 2" key="1">
    <citation type="submission" date="2016-03" db="EMBL/GenBank/DDBJ databases">
        <title>Comparative genomics of the ectomycorrhizal sister species Rhizopogon vinicolor and Rhizopogon vesiculosus (Basidiomycota: Boletales) reveals a divergence of the mating type B locus.</title>
        <authorList>
            <person name="Mujic A.B."/>
            <person name="Kuo A."/>
            <person name="Tritt A."/>
            <person name="Lipzen A."/>
            <person name="Chen C."/>
            <person name="Johnson J."/>
            <person name="Sharma A."/>
            <person name="Barry K."/>
            <person name="Grigoriev I.V."/>
            <person name="Spatafora J.W."/>
        </authorList>
    </citation>
    <scope>NUCLEOTIDE SEQUENCE [LARGE SCALE GENOMIC DNA]</scope>
    <source>
        <strain evidence="1 2">AM-OR11-056</strain>
    </source>
</reference>
<dbReference type="EMBL" id="LVVM01004072">
    <property type="protein sequence ID" value="OJA13653.1"/>
    <property type="molecule type" value="Genomic_DNA"/>
</dbReference>
<dbReference type="InterPro" id="IPR011330">
    <property type="entry name" value="Glyco_hydro/deAcase_b/a-brl"/>
</dbReference>
<evidence type="ECO:0000313" key="1">
    <source>
        <dbReference type="EMBL" id="OJA13653.1"/>
    </source>
</evidence>
<dbReference type="PANTHER" id="PTHR30292">
    <property type="entry name" value="UNCHARACTERIZED PROTEIN YBGL-RELATED"/>
    <property type="match status" value="1"/>
</dbReference>
<keyword evidence="2" id="KW-1185">Reference proteome</keyword>
<protein>
    <recommendedName>
        <fullName evidence="3">LamB/YcsF family protein</fullName>
    </recommendedName>
</protein>